<keyword evidence="4" id="KW-0762">Sugar transport</keyword>
<keyword evidence="5 8" id="KW-0812">Transmembrane</keyword>
<dbReference type="PANTHER" id="PTHR48021">
    <property type="match status" value="1"/>
</dbReference>
<dbReference type="EMBL" id="GL348715">
    <property type="protein sequence ID" value="EFH58658.1"/>
    <property type="molecule type" value="Genomic_DNA"/>
</dbReference>
<dbReference type="eggNOG" id="KOG0254">
    <property type="taxonomic scope" value="Eukaryota"/>
</dbReference>
<sequence length="221" mass="23734">MEGESSSIERGLLLVNKEESANTTPLLVFTAFIIVSAYFSFGVALGHTAGTMASIMEELDLSIAQFSVFGSLLTFGGMIGAIFSATIADLVGRKMTLWIAEVFCISGWLAIALAKVPKAILGLILVERWGRRPLLMVSAFGICLGCISIALAFGLKGVPWIVNFTPTLAFIGMLTYNMMFAAGLGGLPWIIMSEIFPINMKVVAGSLVSITNWFTGWIVSY</sequence>
<comment type="subcellular location">
    <subcellularLocation>
        <location evidence="1">Membrane</location>
        <topology evidence="1">Multi-pass membrane protein</topology>
    </subcellularLocation>
</comment>
<feature type="transmembrane region" description="Helical" evidence="8">
    <location>
        <begin position="202"/>
        <end position="220"/>
    </location>
</feature>
<feature type="transmembrane region" description="Helical" evidence="8">
    <location>
        <begin position="95"/>
        <end position="114"/>
    </location>
</feature>
<feature type="transmembrane region" description="Helical" evidence="8">
    <location>
        <begin position="134"/>
        <end position="155"/>
    </location>
</feature>
<evidence type="ECO:0000256" key="4">
    <source>
        <dbReference type="ARBA" id="ARBA00022597"/>
    </source>
</evidence>
<dbReference type="AlphaFoldDB" id="D7L3R1"/>
<evidence type="ECO:0000313" key="11">
    <source>
        <dbReference type="Proteomes" id="UP000008694"/>
    </source>
</evidence>
<dbReference type="InterPro" id="IPR020846">
    <property type="entry name" value="MFS_dom"/>
</dbReference>
<evidence type="ECO:0000256" key="7">
    <source>
        <dbReference type="ARBA" id="ARBA00023136"/>
    </source>
</evidence>
<dbReference type="PROSITE" id="PS50850">
    <property type="entry name" value="MFS"/>
    <property type="match status" value="1"/>
</dbReference>
<dbReference type="Proteomes" id="UP000008694">
    <property type="component" value="Unassembled WGS sequence"/>
</dbReference>
<dbReference type="InterPro" id="IPR036259">
    <property type="entry name" value="MFS_trans_sf"/>
</dbReference>
<proteinExistence type="inferred from homology"/>
<keyword evidence="7 8" id="KW-0472">Membrane</keyword>
<feature type="transmembrane region" description="Helical" evidence="8">
    <location>
        <begin position="61"/>
        <end position="83"/>
    </location>
</feature>
<keyword evidence="3" id="KW-0813">Transport</keyword>
<evidence type="ECO:0000313" key="10">
    <source>
        <dbReference type="EMBL" id="EFH58658.1"/>
    </source>
</evidence>
<dbReference type="InterPro" id="IPR050549">
    <property type="entry name" value="MFS_Trehalose_Transporter"/>
</dbReference>
<evidence type="ECO:0000256" key="2">
    <source>
        <dbReference type="ARBA" id="ARBA00010992"/>
    </source>
</evidence>
<protein>
    <submittedName>
        <fullName evidence="10">Predicted protein</fullName>
    </submittedName>
</protein>
<feature type="transmembrane region" description="Helical" evidence="8">
    <location>
        <begin position="26"/>
        <end position="49"/>
    </location>
</feature>
<dbReference type="GO" id="GO:0016020">
    <property type="term" value="C:membrane"/>
    <property type="evidence" value="ECO:0007669"/>
    <property type="project" value="UniProtKB-SubCell"/>
</dbReference>
<evidence type="ECO:0000256" key="6">
    <source>
        <dbReference type="ARBA" id="ARBA00022989"/>
    </source>
</evidence>
<evidence type="ECO:0000256" key="1">
    <source>
        <dbReference type="ARBA" id="ARBA00004141"/>
    </source>
</evidence>
<feature type="domain" description="Major facilitator superfamily (MFS) profile" evidence="9">
    <location>
        <begin position="26"/>
        <end position="221"/>
    </location>
</feature>
<evidence type="ECO:0000256" key="8">
    <source>
        <dbReference type="SAM" id="Phobius"/>
    </source>
</evidence>
<dbReference type="SUPFAM" id="SSF103473">
    <property type="entry name" value="MFS general substrate transporter"/>
    <property type="match status" value="2"/>
</dbReference>
<keyword evidence="6 8" id="KW-1133">Transmembrane helix</keyword>
<keyword evidence="11" id="KW-1185">Reference proteome</keyword>
<dbReference type="Pfam" id="PF00083">
    <property type="entry name" value="Sugar_tr"/>
    <property type="match status" value="1"/>
</dbReference>
<name>D7L3R1_ARALL</name>
<dbReference type="PANTHER" id="PTHR48021:SF35">
    <property type="entry name" value="SUGAR TRANSPORTER ERD6-LIKE 9"/>
    <property type="match status" value="1"/>
</dbReference>
<dbReference type="Gene3D" id="1.20.1250.20">
    <property type="entry name" value="MFS general substrate transporter like domains"/>
    <property type="match status" value="2"/>
</dbReference>
<feature type="transmembrane region" description="Helical" evidence="8">
    <location>
        <begin position="167"/>
        <end position="190"/>
    </location>
</feature>
<evidence type="ECO:0000259" key="9">
    <source>
        <dbReference type="PROSITE" id="PS50850"/>
    </source>
</evidence>
<comment type="similarity">
    <text evidence="2">Belongs to the major facilitator superfamily. Sugar transporter (TC 2.A.1.1) family.</text>
</comment>
<evidence type="ECO:0000256" key="5">
    <source>
        <dbReference type="ARBA" id="ARBA00022692"/>
    </source>
</evidence>
<organism evidence="11">
    <name type="scientific">Arabidopsis lyrata subsp. lyrata</name>
    <name type="common">Lyre-leaved rock-cress</name>
    <dbReference type="NCBI Taxonomy" id="81972"/>
    <lineage>
        <taxon>Eukaryota</taxon>
        <taxon>Viridiplantae</taxon>
        <taxon>Streptophyta</taxon>
        <taxon>Embryophyta</taxon>
        <taxon>Tracheophyta</taxon>
        <taxon>Spermatophyta</taxon>
        <taxon>Magnoliopsida</taxon>
        <taxon>eudicotyledons</taxon>
        <taxon>Gunneridae</taxon>
        <taxon>Pentapetalae</taxon>
        <taxon>rosids</taxon>
        <taxon>malvids</taxon>
        <taxon>Brassicales</taxon>
        <taxon>Brassicaceae</taxon>
        <taxon>Camelineae</taxon>
        <taxon>Arabidopsis</taxon>
    </lineage>
</organism>
<dbReference type="InterPro" id="IPR005829">
    <property type="entry name" value="Sugar_transporter_CS"/>
</dbReference>
<dbReference type="HOGENOM" id="CLU_001265_30_5_1"/>
<reference evidence="11" key="1">
    <citation type="journal article" date="2011" name="Nat. Genet.">
        <title>The Arabidopsis lyrata genome sequence and the basis of rapid genome size change.</title>
        <authorList>
            <person name="Hu T.T."/>
            <person name="Pattyn P."/>
            <person name="Bakker E.G."/>
            <person name="Cao J."/>
            <person name="Cheng J.-F."/>
            <person name="Clark R.M."/>
            <person name="Fahlgren N."/>
            <person name="Fawcett J.A."/>
            <person name="Grimwood J."/>
            <person name="Gundlach H."/>
            <person name="Haberer G."/>
            <person name="Hollister J.D."/>
            <person name="Ossowski S."/>
            <person name="Ottilar R.P."/>
            <person name="Salamov A.A."/>
            <person name="Schneeberger K."/>
            <person name="Spannagl M."/>
            <person name="Wang X."/>
            <person name="Yang L."/>
            <person name="Nasrallah M.E."/>
            <person name="Bergelson J."/>
            <person name="Carrington J.C."/>
            <person name="Gaut B.S."/>
            <person name="Schmutz J."/>
            <person name="Mayer K.F.X."/>
            <person name="Van de Peer Y."/>
            <person name="Grigoriev I.V."/>
            <person name="Nordborg M."/>
            <person name="Weigel D."/>
            <person name="Guo Y.-L."/>
        </authorList>
    </citation>
    <scope>NUCLEOTIDE SEQUENCE [LARGE SCALE GENOMIC DNA]</scope>
    <source>
        <strain evidence="11">cv. MN47</strain>
    </source>
</reference>
<dbReference type="Gramene" id="Al_scaffold_0003_483">
    <property type="protein sequence ID" value="Al_scaffold_0003_483"/>
    <property type="gene ID" value="Al_scaffold_0003_483"/>
</dbReference>
<dbReference type="STRING" id="81972.D7L3R1"/>
<evidence type="ECO:0000256" key="3">
    <source>
        <dbReference type="ARBA" id="ARBA00022448"/>
    </source>
</evidence>
<dbReference type="InterPro" id="IPR005828">
    <property type="entry name" value="MFS_sugar_transport-like"/>
</dbReference>
<dbReference type="GO" id="GO:0022857">
    <property type="term" value="F:transmembrane transporter activity"/>
    <property type="evidence" value="ECO:0007669"/>
    <property type="project" value="InterPro"/>
</dbReference>
<accession>D7L3R1</accession>
<gene>
    <name evidence="10" type="ORF">ARALYDRAFT_671286</name>
</gene>
<dbReference type="PROSITE" id="PS00216">
    <property type="entry name" value="SUGAR_TRANSPORT_1"/>
    <property type="match status" value="2"/>
</dbReference>